<protein>
    <submittedName>
        <fullName evidence="2">Uncharacterized protein</fullName>
    </submittedName>
</protein>
<accession>A0A919UIY5</accession>
<keyword evidence="3" id="KW-1185">Reference proteome</keyword>
<name>A0A919UIY5_9MICO</name>
<evidence type="ECO:0000313" key="2">
    <source>
        <dbReference type="EMBL" id="GIG53831.1"/>
    </source>
</evidence>
<evidence type="ECO:0000256" key="1">
    <source>
        <dbReference type="SAM" id="MobiDB-lite"/>
    </source>
</evidence>
<dbReference type="RefSeq" id="WP_203653255.1">
    <property type="nucleotide sequence ID" value="NZ_BONR01000001.1"/>
</dbReference>
<comment type="caution">
    <text evidence="2">The sequence shown here is derived from an EMBL/GenBank/DDBJ whole genome shotgun (WGS) entry which is preliminary data.</text>
</comment>
<gene>
    <name evidence="2" type="ORF">Dac01nite_05830</name>
</gene>
<evidence type="ECO:0000313" key="3">
    <source>
        <dbReference type="Proteomes" id="UP000652354"/>
    </source>
</evidence>
<dbReference type="EMBL" id="BONR01000001">
    <property type="protein sequence ID" value="GIG53831.1"/>
    <property type="molecule type" value="Genomic_DNA"/>
</dbReference>
<reference evidence="2" key="1">
    <citation type="submission" date="2021-01" db="EMBL/GenBank/DDBJ databases">
        <title>Whole genome shotgun sequence of Demequina activiva NBRC 110675.</title>
        <authorList>
            <person name="Komaki H."/>
            <person name="Tamura T."/>
        </authorList>
    </citation>
    <scope>NUCLEOTIDE SEQUENCE</scope>
    <source>
        <strain evidence="2">NBRC 110675</strain>
    </source>
</reference>
<feature type="region of interest" description="Disordered" evidence="1">
    <location>
        <begin position="1"/>
        <end position="38"/>
    </location>
</feature>
<dbReference type="Proteomes" id="UP000652354">
    <property type="component" value="Unassembled WGS sequence"/>
</dbReference>
<feature type="compositionally biased region" description="Basic residues" evidence="1">
    <location>
        <begin position="1"/>
        <end position="10"/>
    </location>
</feature>
<dbReference type="AlphaFoldDB" id="A0A919UIY5"/>
<organism evidence="2 3">
    <name type="scientific">Demequina activiva</name>
    <dbReference type="NCBI Taxonomy" id="1582364"/>
    <lineage>
        <taxon>Bacteria</taxon>
        <taxon>Bacillati</taxon>
        <taxon>Actinomycetota</taxon>
        <taxon>Actinomycetes</taxon>
        <taxon>Micrococcales</taxon>
        <taxon>Demequinaceae</taxon>
        <taxon>Demequina</taxon>
    </lineage>
</organism>
<proteinExistence type="predicted"/>
<sequence>MTGWRARWRRRDTGVDEPPQESRDQARSTSEPSLDPDASHRVILLASRSDGVGGRLAALLNGMRLARLLGVPLRLIWPADHGLGFGMTIPPAEQVFSPRFLAEHADAPHDGRRTRRLPAEEVSLKDLRSRLDAREAWAMPLALLDTWVTDREAAGPFRREFDEVEFAPAFATAVAAADAIDVEPTWSALHVRGGDIVFGRNRRHFIHTRKAVPYPVVDALAQQLRAEGLTPLLFGQERDVLETLARRHGGQVALDLLPGELQGLPLALAEMVLMSRMPRIVASDSVFARMATALSGTPLTRPEDLLPPDEQAAVCDRVDPDAWPPLAVAYAHFYGYYVTRDTASPHASLPRIEAAAAADPDNPLYPIVQASLLERLGRDVDAEAVLARAHAATYPEDMGDLESTLALRFGTWRLLEEFVAPIERLAERGSPTAATLTARLADS</sequence>